<evidence type="ECO:0000256" key="1">
    <source>
        <dbReference type="SAM" id="Coils"/>
    </source>
</evidence>
<feature type="coiled-coil region" evidence="1">
    <location>
        <begin position="196"/>
        <end position="265"/>
    </location>
</feature>
<dbReference type="EMBL" id="JACHJR010000001">
    <property type="protein sequence ID" value="MBB4949444.1"/>
    <property type="molecule type" value="Genomic_DNA"/>
</dbReference>
<keyword evidence="4" id="KW-1185">Reference proteome</keyword>
<dbReference type="Proteomes" id="UP000573327">
    <property type="component" value="Unassembled WGS sequence"/>
</dbReference>
<proteinExistence type="predicted"/>
<dbReference type="Pfam" id="PF07508">
    <property type="entry name" value="Recombinase"/>
    <property type="match status" value="1"/>
</dbReference>
<accession>A0A7W7SFC3</accession>
<dbReference type="InterPro" id="IPR011109">
    <property type="entry name" value="DNA_bind_recombinase_dom"/>
</dbReference>
<dbReference type="InterPro" id="IPR038109">
    <property type="entry name" value="DNA_bind_recomb_sf"/>
</dbReference>
<reference evidence="3 4" key="1">
    <citation type="submission" date="2020-08" db="EMBL/GenBank/DDBJ databases">
        <title>Sequencing the genomes of 1000 actinobacteria strains.</title>
        <authorList>
            <person name="Klenk H.-P."/>
        </authorList>
    </citation>
    <scope>NUCLEOTIDE SEQUENCE [LARGE SCALE GENOMIC DNA]</scope>
    <source>
        <strain evidence="3 4">DSM 44786</strain>
    </source>
</reference>
<gene>
    <name evidence="3" type="ORF">F4556_004979</name>
</gene>
<evidence type="ECO:0000313" key="3">
    <source>
        <dbReference type="EMBL" id="MBB4949444.1"/>
    </source>
</evidence>
<dbReference type="Gene3D" id="3.90.1750.20">
    <property type="entry name" value="Putative Large Serine Recombinase, Chain B, Domain 2"/>
    <property type="match status" value="1"/>
</dbReference>
<dbReference type="RefSeq" id="WP_184919793.1">
    <property type="nucleotide sequence ID" value="NZ_JACHJR010000001.1"/>
</dbReference>
<organism evidence="3 4">
    <name type="scientific">Kitasatospora gansuensis</name>
    <dbReference type="NCBI Taxonomy" id="258050"/>
    <lineage>
        <taxon>Bacteria</taxon>
        <taxon>Bacillati</taxon>
        <taxon>Actinomycetota</taxon>
        <taxon>Actinomycetes</taxon>
        <taxon>Kitasatosporales</taxon>
        <taxon>Streptomycetaceae</taxon>
        <taxon>Kitasatospora</taxon>
    </lineage>
</organism>
<evidence type="ECO:0000259" key="2">
    <source>
        <dbReference type="Pfam" id="PF07508"/>
    </source>
</evidence>
<dbReference type="GO" id="GO:0000150">
    <property type="term" value="F:DNA strand exchange activity"/>
    <property type="evidence" value="ECO:0007669"/>
    <property type="project" value="InterPro"/>
</dbReference>
<sequence length="334" mass="35933">MAPRIFGFADAAKRALLEDEAQAVQSVVERRTGGEPFAVGAAFLRDAGFVGTLGSPFSGKTLARLLRNPAIAGLTYDADGNLVDAGHPGMITPAQFAKLQKQDAIEAAKKDKDGKPAEAVPDYDYLFGSTDLVTCGMCGASTQGLRTNAGHPGYCCPDGPRADRPGECGKVRISAGLLEDHLGEHIVARLMLPGTQEALEAARAEAQRELEEHRARLAEVRETVDSLGTMVLHREITAKSAGIAKAEAARETKALNRAIRRLECAASTPVTGSVEELVTWWNTAPTEAKRGLALLMLWRVDIFQGGRGTRTIKPGRVKLWWRHLPPPPDLRTAK</sequence>
<comment type="caution">
    <text evidence="3">The sequence shown here is derived from an EMBL/GenBank/DDBJ whole genome shotgun (WGS) entry which is preliminary data.</text>
</comment>
<name>A0A7W7SFC3_9ACTN</name>
<evidence type="ECO:0000313" key="4">
    <source>
        <dbReference type="Proteomes" id="UP000573327"/>
    </source>
</evidence>
<dbReference type="GO" id="GO:0003677">
    <property type="term" value="F:DNA binding"/>
    <property type="evidence" value="ECO:0007669"/>
    <property type="project" value="InterPro"/>
</dbReference>
<dbReference type="AlphaFoldDB" id="A0A7W7SFC3"/>
<protein>
    <recommendedName>
        <fullName evidence="2">Recombinase domain-containing protein</fullName>
    </recommendedName>
</protein>
<feature type="domain" description="Recombinase" evidence="2">
    <location>
        <begin position="18"/>
        <end position="102"/>
    </location>
</feature>
<keyword evidence="1" id="KW-0175">Coiled coil</keyword>